<evidence type="ECO:0000259" key="1">
    <source>
        <dbReference type="Pfam" id="PF07762"/>
    </source>
</evidence>
<name>A0ABC8Z5M5_9POAL</name>
<feature type="domain" description="DUF1618" evidence="1">
    <location>
        <begin position="177"/>
        <end position="300"/>
    </location>
</feature>
<dbReference type="AlphaFoldDB" id="A0ABC8Z5M5"/>
<reference evidence="3 4" key="2">
    <citation type="submission" date="2024-10" db="EMBL/GenBank/DDBJ databases">
        <authorList>
            <person name="Ryan C."/>
        </authorList>
    </citation>
    <scope>NUCLEOTIDE SEQUENCE [LARGE SCALE GENOMIC DNA]</scope>
</reference>
<gene>
    <name evidence="3" type="ORF">URODEC1_LOCUS39588</name>
</gene>
<dbReference type="InterPro" id="IPR022059">
    <property type="entry name" value="DUF3615"/>
</dbReference>
<evidence type="ECO:0000313" key="4">
    <source>
        <dbReference type="Proteomes" id="UP001497457"/>
    </source>
</evidence>
<reference evidence="4" key="1">
    <citation type="submission" date="2024-06" db="EMBL/GenBank/DDBJ databases">
        <authorList>
            <person name="Ryan C."/>
        </authorList>
    </citation>
    <scope>NUCLEOTIDE SEQUENCE [LARGE SCALE GENOMIC DNA]</scope>
</reference>
<evidence type="ECO:0008006" key="5">
    <source>
        <dbReference type="Google" id="ProtNLM"/>
    </source>
</evidence>
<dbReference type="EMBL" id="OZ075127">
    <property type="protein sequence ID" value="CAL4952549.1"/>
    <property type="molecule type" value="Genomic_DNA"/>
</dbReference>
<accession>A0ABC8Z5M5</accession>
<evidence type="ECO:0000259" key="2">
    <source>
        <dbReference type="Pfam" id="PF12274"/>
    </source>
</evidence>
<dbReference type="Proteomes" id="UP001497457">
    <property type="component" value="Chromosome 17b"/>
</dbReference>
<dbReference type="Pfam" id="PF07762">
    <property type="entry name" value="DUF1618"/>
    <property type="match status" value="1"/>
</dbReference>
<organism evidence="3 4">
    <name type="scientific">Urochloa decumbens</name>
    <dbReference type="NCBI Taxonomy" id="240449"/>
    <lineage>
        <taxon>Eukaryota</taxon>
        <taxon>Viridiplantae</taxon>
        <taxon>Streptophyta</taxon>
        <taxon>Embryophyta</taxon>
        <taxon>Tracheophyta</taxon>
        <taxon>Spermatophyta</taxon>
        <taxon>Magnoliopsida</taxon>
        <taxon>Liliopsida</taxon>
        <taxon>Poales</taxon>
        <taxon>Poaceae</taxon>
        <taxon>PACMAD clade</taxon>
        <taxon>Panicoideae</taxon>
        <taxon>Panicodae</taxon>
        <taxon>Paniceae</taxon>
        <taxon>Melinidinae</taxon>
        <taxon>Urochloa</taxon>
    </lineage>
</organism>
<dbReference type="PANTHER" id="PTHR33086:SF59">
    <property type="entry name" value="EXPRESSED PROTEIN"/>
    <property type="match status" value="1"/>
</dbReference>
<feature type="domain" description="DUF3615" evidence="2">
    <location>
        <begin position="386"/>
        <end position="503"/>
    </location>
</feature>
<proteinExistence type="predicted"/>
<dbReference type="Pfam" id="PF12274">
    <property type="entry name" value="DUF3615"/>
    <property type="match status" value="1"/>
</dbReference>
<keyword evidence="4" id="KW-1185">Reference proteome</keyword>
<dbReference type="InterPro" id="IPR011676">
    <property type="entry name" value="DUF1618"/>
</dbReference>
<protein>
    <recommendedName>
        <fullName evidence="5">DUF1618 domain-containing protein</fullName>
    </recommendedName>
</protein>
<evidence type="ECO:0000313" key="3">
    <source>
        <dbReference type="EMBL" id="CAL4952549.1"/>
    </source>
</evidence>
<dbReference type="PANTHER" id="PTHR33086">
    <property type="entry name" value="OS05G0468200 PROTEIN-RELATED"/>
    <property type="match status" value="1"/>
</dbReference>
<sequence>MAPPQWVVLRRRLTRTSHDPALPKGTGISLQLFPPPRTSQLQVSPSLVVSGSSVLAADPTGILLLSGSCGTDPLAADKPACASYDIWDAVLNTCSHVPAPETPVNDDTSVAGVLVVPGKFGQHQIMVAQLSVCDSAATLRCFSTEKSKWIEKNLRSPLIMRQWCSAYALSYKGRLWWVDLLLGLLTCDPFAENPELQFMPLPGCYRMLHSIGEGHRKGLSDDRCVSLSCGKLRLVVINRRTSLTRIKLWTLADYEAGKWSLDFDISIQHIWSQQSYENIGLPTKRPVLAFVHPNNAHVVYFFLEQQLFAVDLQSKKVTDSESNGRDYGDHALAWELPPSLRVASSGPSPTQESRSTFDFDSVADAFCKAYGHALADMESYQLSKIALAYLNRKKKPEDKFNLSERLYLQTFMEDNNIKMKKYAHLNFYADTGSKKVLVFAEFHSDAVDDEDDDEWVLSSCKTLTKNYLGGLYGEDADQRRSKEAKKRKRSIYCFACAAEMLHPDSGFEGGYAGLSAT</sequence>